<reference evidence="3 4" key="1">
    <citation type="submission" date="2024-10" db="EMBL/GenBank/DDBJ databases">
        <title>Updated reference genomes for cyclostephanoid diatoms.</title>
        <authorList>
            <person name="Roberts W.R."/>
            <person name="Alverson A.J."/>
        </authorList>
    </citation>
    <scope>NUCLEOTIDE SEQUENCE [LARGE SCALE GENOMIC DNA]</scope>
    <source>
        <strain evidence="3 4">AJA228-03</strain>
    </source>
</reference>
<comment type="caution">
    <text evidence="3">The sequence shown here is derived from an EMBL/GenBank/DDBJ whole genome shotgun (WGS) entry which is preliminary data.</text>
</comment>
<feature type="region of interest" description="Disordered" evidence="2">
    <location>
        <begin position="244"/>
        <end position="266"/>
    </location>
</feature>
<keyword evidence="1" id="KW-0175">Coiled coil</keyword>
<evidence type="ECO:0000256" key="2">
    <source>
        <dbReference type="SAM" id="MobiDB-lite"/>
    </source>
</evidence>
<proteinExistence type="predicted"/>
<organism evidence="3 4">
    <name type="scientific">Cyclostephanos tholiformis</name>
    <dbReference type="NCBI Taxonomy" id="382380"/>
    <lineage>
        <taxon>Eukaryota</taxon>
        <taxon>Sar</taxon>
        <taxon>Stramenopiles</taxon>
        <taxon>Ochrophyta</taxon>
        <taxon>Bacillariophyta</taxon>
        <taxon>Coscinodiscophyceae</taxon>
        <taxon>Thalassiosirophycidae</taxon>
        <taxon>Stephanodiscales</taxon>
        <taxon>Stephanodiscaceae</taxon>
        <taxon>Cyclostephanos</taxon>
    </lineage>
</organism>
<evidence type="ECO:0000313" key="4">
    <source>
        <dbReference type="Proteomes" id="UP001530377"/>
    </source>
</evidence>
<keyword evidence="4" id="KW-1185">Reference proteome</keyword>
<evidence type="ECO:0000256" key="1">
    <source>
        <dbReference type="SAM" id="Coils"/>
    </source>
</evidence>
<protein>
    <submittedName>
        <fullName evidence="3">Uncharacterized protein</fullName>
    </submittedName>
</protein>
<name>A0ABD3SC16_9STRA</name>
<dbReference type="Proteomes" id="UP001530377">
    <property type="component" value="Unassembled WGS sequence"/>
</dbReference>
<gene>
    <name evidence="3" type="ORF">ACHAXA_002972</name>
</gene>
<feature type="compositionally biased region" description="Basic and acidic residues" evidence="2">
    <location>
        <begin position="447"/>
        <end position="460"/>
    </location>
</feature>
<dbReference type="EMBL" id="JALLPB020000077">
    <property type="protein sequence ID" value="KAL3821986.1"/>
    <property type="molecule type" value="Genomic_DNA"/>
</dbReference>
<feature type="coiled-coil region" evidence="1">
    <location>
        <begin position="115"/>
        <end position="182"/>
    </location>
</feature>
<sequence>MDGGGGACSNIQRHETDEYENYDADDTGDECAQQASYLRWVEGNEMLERERRRVESLFANLVCSQERCDMLSERLAEVTKERDRLLSSAVVASSSADSAARDCSERPRVESSCNVEQLAMQKEEAANEAVEAKSEIQLQQHVSHVSTVVHLTEENQLLTQRVALLEAENEKMGNEMDYLMDEIILLRKKNKDRIEISKDVNTSGSFGSLMVESLSDDCEYDYNSLDDGDDEDDDENLAFDESALCHEEGDAKPTHQPVSGEDEGGRSIDVSVAVDDGSICLSTLNSLAAPMIAADTNHVAVERKICNFNGEMKSDIDVPFHANEVAAYSQQREVAVVVNSLTPVDLIVDETSNSHAMFVAKEMVKPEVDLNEICLISEGGTPIDLEKAWHNPVPKIGNGFTLEATETVTLLSDMKSELERQRRVEVNAEDSAAANAFYSLPSTKNDNQIESKKNEEDSLDGKEVMITKKSPTQVHGLVVGFHSKIHDSSSSSSLPYSEVSSWAVSIEETQTSEKQSHVLKLHDKNDCFVAKVGANKPSNTHRMPARRGNAEVKIGEKIENVSLETVGANQQDLLDGNDVDTLDQKVGHHNDGSGIYTLPSHNRDDVIVKLRDRELARIEQGRNFSSSSKSYEDFLSFMTSVKRSKEETPSEVMSMISTTSSQAKRDNAVKILLKLWNRTSKKAVDGKVSGYRKRK</sequence>
<feature type="compositionally biased region" description="Basic and acidic residues" evidence="2">
    <location>
        <begin position="244"/>
        <end position="253"/>
    </location>
</feature>
<dbReference type="AlphaFoldDB" id="A0ABD3SC16"/>
<accession>A0ABD3SC16</accession>
<feature type="region of interest" description="Disordered" evidence="2">
    <location>
        <begin position="440"/>
        <end position="460"/>
    </location>
</feature>
<evidence type="ECO:0000313" key="3">
    <source>
        <dbReference type="EMBL" id="KAL3821986.1"/>
    </source>
</evidence>